<organism evidence="1 2">
    <name type="scientific">Solemya pervernicosa gill symbiont</name>
    <dbReference type="NCBI Taxonomy" id="642797"/>
    <lineage>
        <taxon>Bacteria</taxon>
        <taxon>Pseudomonadati</taxon>
        <taxon>Pseudomonadota</taxon>
        <taxon>Gammaproteobacteria</taxon>
        <taxon>sulfur-oxidizing symbionts</taxon>
    </lineage>
</organism>
<gene>
    <name evidence="1" type="ORF">BOW53_07770</name>
</gene>
<dbReference type="SUPFAM" id="SSF101327">
    <property type="entry name" value="YgfB-like"/>
    <property type="match status" value="1"/>
</dbReference>
<dbReference type="Proteomes" id="UP000191110">
    <property type="component" value="Unassembled WGS sequence"/>
</dbReference>
<dbReference type="InterPro" id="IPR011978">
    <property type="entry name" value="YgfB-like"/>
</dbReference>
<name>A0A1T2L5U6_9GAMM</name>
<comment type="caution">
    <text evidence="1">The sequence shown here is derived from an EMBL/GenBank/DDBJ whole genome shotgun (WGS) entry which is preliminary data.</text>
</comment>
<proteinExistence type="predicted"/>
<keyword evidence="2" id="KW-1185">Reference proteome</keyword>
<dbReference type="Gene3D" id="1.20.120.740">
    <property type="entry name" value="YgfB uncharacterised protein family UPF0149, PF03695"/>
    <property type="match status" value="1"/>
</dbReference>
<evidence type="ECO:0008006" key="3">
    <source>
        <dbReference type="Google" id="ProtNLM"/>
    </source>
</evidence>
<evidence type="ECO:0000313" key="1">
    <source>
        <dbReference type="EMBL" id="OOZ40459.1"/>
    </source>
</evidence>
<accession>A0A1T2L5U6</accession>
<evidence type="ECO:0000313" key="2">
    <source>
        <dbReference type="Proteomes" id="UP000191110"/>
    </source>
</evidence>
<sequence>MIESKFSRDELDTIHHYFPTSGDSDKHLTFNRLTGFLTAIDCSPTIIPPSAWWRALKELPELEINSEQDEQKLQPLLYKLNSEIASSLVFKSSVLPKSVELVDYPYGTAPVEHWCRGFMDGMLISEDAWFDVKDENAVENLEVGLGVIALLASREEVTSETEEENVDERMEKAQEFLPEVVEHLHAMGQSDLYAHLRSEDFEGEPELNPVEQPN</sequence>
<dbReference type="RefSeq" id="WP_078483518.1">
    <property type="nucleotide sequence ID" value="NZ_MPRL01000025.1"/>
</dbReference>
<reference evidence="1 2" key="1">
    <citation type="submission" date="2016-11" db="EMBL/GenBank/DDBJ databases">
        <title>Mixed transmission modes and dynamic genome evolution in an obligate animal-bacterial symbiosis.</title>
        <authorList>
            <person name="Russell S.L."/>
            <person name="Corbett-Detig R.B."/>
            <person name="Cavanaugh C.M."/>
        </authorList>
    </citation>
    <scope>NUCLEOTIDE SEQUENCE [LARGE SCALE GENOMIC DNA]</scope>
    <source>
        <strain evidence="1">Sveles-Q1</strain>
    </source>
</reference>
<dbReference type="AlphaFoldDB" id="A0A1T2L5U6"/>
<dbReference type="Pfam" id="PF03695">
    <property type="entry name" value="UPF0149"/>
    <property type="match status" value="1"/>
</dbReference>
<dbReference type="EMBL" id="MPRL01000025">
    <property type="protein sequence ID" value="OOZ40459.1"/>
    <property type="molecule type" value="Genomic_DNA"/>
</dbReference>
<dbReference type="OrthoDB" id="570299at2"/>
<dbReference type="InterPro" id="IPR036255">
    <property type="entry name" value="YgfB-like_sf"/>
</dbReference>
<protein>
    <recommendedName>
        <fullName evidence="3">YecA family protein</fullName>
    </recommendedName>
</protein>
<dbReference type="NCBIfam" id="TIGR02292">
    <property type="entry name" value="ygfB_yecA"/>
    <property type="match status" value="1"/>
</dbReference>